<dbReference type="Proteomes" id="UP000241206">
    <property type="component" value="Unassembled WGS sequence"/>
</dbReference>
<comment type="caution">
    <text evidence="1">The sequence shown here is derived from an EMBL/GenBank/DDBJ whole genome shotgun (WGS) entry which is preliminary data.</text>
</comment>
<accession>A0A2T4HR86</accession>
<keyword evidence="2" id="KW-1185">Reference proteome</keyword>
<name>A0A2T4HR86_9SPHN</name>
<proteinExistence type="predicted"/>
<dbReference type="AlphaFoldDB" id="A0A2T4HR86"/>
<evidence type="ECO:0000313" key="1">
    <source>
        <dbReference type="EMBL" id="PTD18312.1"/>
    </source>
</evidence>
<gene>
    <name evidence="1" type="ORF">CV103_15505</name>
</gene>
<sequence>MLEFQCWFCGEGIERSDGDALMIGIESLWRWAEGTRRKDAPYQNIYVHSRCAMDRMAGATMDLETSVFGEEE</sequence>
<protein>
    <submittedName>
        <fullName evidence="1">Uncharacterized protein</fullName>
    </submittedName>
</protein>
<dbReference type="EMBL" id="PHHF01000065">
    <property type="protein sequence ID" value="PTD18312.1"/>
    <property type="molecule type" value="Genomic_DNA"/>
</dbReference>
<reference evidence="1 2" key="1">
    <citation type="submission" date="2017-11" db="EMBL/GenBank/DDBJ databases">
        <title>Sphingomonas oleivorans sp. nov., isolated from oil-contaminated soil.</title>
        <authorList>
            <person name="Wang L."/>
            <person name="Chen L."/>
        </authorList>
    </citation>
    <scope>NUCLEOTIDE SEQUENCE [LARGE SCALE GENOMIC DNA]</scope>
    <source>
        <strain evidence="1 2">K101</strain>
    </source>
</reference>
<organism evidence="1 2">
    <name type="scientific">Edaphosphingomonas fennica</name>
    <dbReference type="NCBI Taxonomy" id="114404"/>
    <lineage>
        <taxon>Bacteria</taxon>
        <taxon>Pseudomonadati</taxon>
        <taxon>Pseudomonadota</taxon>
        <taxon>Alphaproteobacteria</taxon>
        <taxon>Sphingomonadales</taxon>
        <taxon>Rhizorhabdaceae</taxon>
        <taxon>Edaphosphingomonas</taxon>
    </lineage>
</organism>
<evidence type="ECO:0000313" key="2">
    <source>
        <dbReference type="Proteomes" id="UP000241206"/>
    </source>
</evidence>